<evidence type="ECO:0000256" key="3">
    <source>
        <dbReference type="ARBA" id="ARBA00022741"/>
    </source>
</evidence>
<dbReference type="RefSeq" id="WP_109823791.1">
    <property type="nucleotide sequence ID" value="NZ_QGKL01000035.1"/>
</dbReference>
<dbReference type="CDD" id="cd03214">
    <property type="entry name" value="ABC_Iron-Siderophores_B12_Hemin"/>
    <property type="match status" value="1"/>
</dbReference>
<dbReference type="GO" id="GO:0016887">
    <property type="term" value="F:ATP hydrolysis activity"/>
    <property type="evidence" value="ECO:0007669"/>
    <property type="project" value="InterPro"/>
</dbReference>
<evidence type="ECO:0000256" key="4">
    <source>
        <dbReference type="ARBA" id="ARBA00022840"/>
    </source>
</evidence>
<dbReference type="InterPro" id="IPR017871">
    <property type="entry name" value="ABC_transporter-like_CS"/>
</dbReference>
<evidence type="ECO:0000313" key="8">
    <source>
        <dbReference type="EMBL" id="PWQ95179.1"/>
    </source>
</evidence>
<dbReference type="NCBIfam" id="NF010068">
    <property type="entry name" value="PRK13548.1"/>
    <property type="match status" value="1"/>
</dbReference>
<dbReference type="InterPro" id="IPR003593">
    <property type="entry name" value="AAA+_ATPase"/>
</dbReference>
<dbReference type="FunFam" id="3.40.50.300:FF:000134">
    <property type="entry name" value="Iron-enterobactin ABC transporter ATP-binding protein"/>
    <property type="match status" value="1"/>
</dbReference>
<comment type="function">
    <text evidence="6">Part of the ABC transporter complex HmuTUV involved in hemin import. Responsible for energy coupling to the transport system.</text>
</comment>
<dbReference type="SMART" id="SM00382">
    <property type="entry name" value="AAA"/>
    <property type="match status" value="1"/>
</dbReference>
<keyword evidence="4 8" id="KW-0067">ATP-binding</keyword>
<dbReference type="PROSITE" id="PS50893">
    <property type="entry name" value="ABC_TRANSPORTER_2"/>
    <property type="match status" value="1"/>
</dbReference>
<organism evidence="8 9">
    <name type="scientific">Leucothrix arctica</name>
    <dbReference type="NCBI Taxonomy" id="1481894"/>
    <lineage>
        <taxon>Bacteria</taxon>
        <taxon>Pseudomonadati</taxon>
        <taxon>Pseudomonadota</taxon>
        <taxon>Gammaproteobacteria</taxon>
        <taxon>Thiotrichales</taxon>
        <taxon>Thiotrichaceae</taxon>
        <taxon>Leucothrix</taxon>
    </lineage>
</organism>
<dbReference type="InterPro" id="IPR003439">
    <property type="entry name" value="ABC_transporter-like_ATP-bd"/>
</dbReference>
<dbReference type="Pfam" id="PF00005">
    <property type="entry name" value="ABC_tran"/>
    <property type="match status" value="1"/>
</dbReference>
<evidence type="ECO:0000256" key="1">
    <source>
        <dbReference type="ARBA" id="ARBA00005417"/>
    </source>
</evidence>
<proteinExistence type="inferred from homology"/>
<sequence>MFKLQNICVQHLGKKLLNDISLEVTAGNVLAVIGPNGSGKSTLLKTLSADLHPTSGLIQLDGKPLHQYSKKQLAQVRAVLPQSASLHFPFSVREIVEMGRVPHSGRSLNAEDKRIVAEAMAIVQIEHLKHRSITYLSGGERQRVQLARVLCQVLNSSNEKRYLLLDEPTSALDLSHQHQVLQIVRLLAEKYNVGVMIILHDLNLAALYADHIAVLKDGGISHYGAPDEILQATNIRDVFDISVDVAPHPSHDCQLIISNRNTATTSKHIQQSY</sequence>
<protein>
    <submittedName>
        <fullName evidence="8">Heme ABC transporter ATP-binding protein</fullName>
    </submittedName>
</protein>
<dbReference type="PROSITE" id="PS00211">
    <property type="entry name" value="ABC_TRANSPORTER_1"/>
    <property type="match status" value="1"/>
</dbReference>
<reference evidence="8 9" key="1">
    <citation type="submission" date="2018-05" db="EMBL/GenBank/DDBJ databases">
        <title>Leucothrix arctica sp. nov., isolated from Arctic seawater.</title>
        <authorList>
            <person name="Choi A."/>
            <person name="Baek K."/>
        </authorList>
    </citation>
    <scope>NUCLEOTIDE SEQUENCE [LARGE SCALE GENOMIC DNA]</scope>
    <source>
        <strain evidence="8 9">IMCC9719</strain>
    </source>
</reference>
<evidence type="ECO:0000256" key="6">
    <source>
        <dbReference type="ARBA" id="ARBA00037066"/>
    </source>
</evidence>
<dbReference type="InterPro" id="IPR027417">
    <property type="entry name" value="P-loop_NTPase"/>
</dbReference>
<keyword evidence="3" id="KW-0547">Nucleotide-binding</keyword>
<feature type="domain" description="ABC transporter" evidence="7">
    <location>
        <begin position="2"/>
        <end position="242"/>
    </location>
</feature>
<keyword evidence="9" id="KW-1185">Reference proteome</keyword>
<dbReference type="Proteomes" id="UP000245506">
    <property type="component" value="Unassembled WGS sequence"/>
</dbReference>
<keyword evidence="5" id="KW-1278">Translocase</keyword>
<accession>A0A317C9W9</accession>
<evidence type="ECO:0000256" key="2">
    <source>
        <dbReference type="ARBA" id="ARBA00022448"/>
    </source>
</evidence>
<dbReference type="GO" id="GO:0005524">
    <property type="term" value="F:ATP binding"/>
    <property type="evidence" value="ECO:0007669"/>
    <property type="project" value="UniProtKB-KW"/>
</dbReference>
<dbReference type="PANTHER" id="PTHR42794">
    <property type="entry name" value="HEMIN IMPORT ATP-BINDING PROTEIN HMUV"/>
    <property type="match status" value="1"/>
</dbReference>
<dbReference type="SUPFAM" id="SSF52540">
    <property type="entry name" value="P-loop containing nucleoside triphosphate hydrolases"/>
    <property type="match status" value="1"/>
</dbReference>
<dbReference type="EMBL" id="QGKL01000035">
    <property type="protein sequence ID" value="PWQ95179.1"/>
    <property type="molecule type" value="Genomic_DNA"/>
</dbReference>
<dbReference type="Gene3D" id="3.40.50.300">
    <property type="entry name" value="P-loop containing nucleotide triphosphate hydrolases"/>
    <property type="match status" value="1"/>
</dbReference>
<evidence type="ECO:0000259" key="7">
    <source>
        <dbReference type="PROSITE" id="PS50893"/>
    </source>
</evidence>
<evidence type="ECO:0000256" key="5">
    <source>
        <dbReference type="ARBA" id="ARBA00022967"/>
    </source>
</evidence>
<dbReference type="AlphaFoldDB" id="A0A317C9W9"/>
<keyword evidence="2" id="KW-0813">Transport</keyword>
<gene>
    <name evidence="8" type="ORF">DKT75_12580</name>
</gene>
<comment type="caution">
    <text evidence="8">The sequence shown here is derived from an EMBL/GenBank/DDBJ whole genome shotgun (WGS) entry which is preliminary data.</text>
</comment>
<dbReference type="PANTHER" id="PTHR42794:SF1">
    <property type="entry name" value="HEMIN IMPORT ATP-BINDING PROTEIN HMUV"/>
    <property type="match status" value="1"/>
</dbReference>
<dbReference type="OrthoDB" id="6461291at2"/>
<comment type="similarity">
    <text evidence="1">Belongs to the ABC transporter superfamily.</text>
</comment>
<evidence type="ECO:0000313" key="9">
    <source>
        <dbReference type="Proteomes" id="UP000245506"/>
    </source>
</evidence>
<name>A0A317C9W9_9GAMM</name>